<keyword evidence="4" id="KW-0812">Transmembrane</keyword>
<keyword evidence="6 10" id="KW-0809">Transit peptide</keyword>
<evidence type="ECO:0000256" key="2">
    <source>
        <dbReference type="ARBA" id="ARBA00007294"/>
    </source>
</evidence>
<dbReference type="EMBL" id="HBKQ01060622">
    <property type="protein sequence ID" value="CAE2287719.1"/>
    <property type="molecule type" value="Transcribed_RNA"/>
</dbReference>
<evidence type="ECO:0000313" key="11">
    <source>
        <dbReference type="EMBL" id="CAE2287701.1"/>
    </source>
</evidence>
<dbReference type="Gene3D" id="1.20.1300.10">
    <property type="entry name" value="Fumarate reductase/succinate dehydrogenase, transmembrane subunit"/>
    <property type="match status" value="1"/>
</dbReference>
<dbReference type="GO" id="GO:0006121">
    <property type="term" value="P:mitochondrial electron transport, succinate to ubiquinone"/>
    <property type="evidence" value="ECO:0007669"/>
    <property type="project" value="TreeGrafter"/>
</dbReference>
<organism evidence="11">
    <name type="scientific">Odontella aurita</name>
    <dbReference type="NCBI Taxonomy" id="265563"/>
    <lineage>
        <taxon>Eukaryota</taxon>
        <taxon>Sar</taxon>
        <taxon>Stramenopiles</taxon>
        <taxon>Ochrophyta</taxon>
        <taxon>Bacillariophyta</taxon>
        <taxon>Mediophyceae</taxon>
        <taxon>Biddulphiophycidae</taxon>
        <taxon>Eupodiscales</taxon>
        <taxon>Odontellaceae</taxon>
        <taxon>Odontella</taxon>
    </lineage>
</organism>
<sequence>MFRLAHSTRSLAARRSAAAGQATARRFKSASGGPLEADSNALSTHAHHAMITSLAVATPVYFMTPDSMTDGLIDRAFGVAIAVAISGHSWIGLNYVATDYVPKISKSLLGPSRLACGGFALVTLGGLGKIALSSKGGVKGVVKGLWNPPPKEA</sequence>
<evidence type="ECO:0000256" key="3">
    <source>
        <dbReference type="ARBA" id="ARBA00022448"/>
    </source>
</evidence>
<name>A0A6U6L8H1_9STRA</name>
<dbReference type="InterPro" id="IPR007992">
    <property type="entry name" value="CybS"/>
</dbReference>
<dbReference type="EMBL" id="HBKQ01060611">
    <property type="protein sequence ID" value="CAE2287701.1"/>
    <property type="molecule type" value="Transcribed_RNA"/>
</dbReference>
<evidence type="ECO:0000256" key="6">
    <source>
        <dbReference type="ARBA" id="ARBA00022946"/>
    </source>
</evidence>
<evidence type="ECO:0000256" key="4">
    <source>
        <dbReference type="ARBA" id="ARBA00022692"/>
    </source>
</evidence>
<reference evidence="11" key="1">
    <citation type="submission" date="2021-01" db="EMBL/GenBank/DDBJ databases">
        <authorList>
            <person name="Corre E."/>
            <person name="Pelletier E."/>
            <person name="Niang G."/>
            <person name="Scheremetjew M."/>
            <person name="Finn R."/>
            <person name="Kale V."/>
            <person name="Holt S."/>
            <person name="Cochrane G."/>
            <person name="Meng A."/>
            <person name="Brown T."/>
            <person name="Cohen L."/>
        </authorList>
    </citation>
    <scope>NUCLEOTIDE SEQUENCE</scope>
    <source>
        <strain evidence="11">Isolate 1302-5</strain>
    </source>
</reference>
<evidence type="ECO:0000313" key="12">
    <source>
        <dbReference type="EMBL" id="CAE2287719.1"/>
    </source>
</evidence>
<dbReference type="GO" id="GO:0020037">
    <property type="term" value="F:heme binding"/>
    <property type="evidence" value="ECO:0007669"/>
    <property type="project" value="TreeGrafter"/>
</dbReference>
<evidence type="ECO:0000256" key="10">
    <source>
        <dbReference type="RuleBase" id="RU364031"/>
    </source>
</evidence>
<accession>A0A6U6L8H1</accession>
<keyword evidence="3" id="KW-0813">Transport</keyword>
<comment type="subcellular location">
    <subcellularLocation>
        <location evidence="1 10">Mitochondrion inner membrane</location>
        <topology evidence="1 10">Multi-pass membrane protein</topology>
    </subcellularLocation>
</comment>
<keyword evidence="9 10" id="KW-0472">Membrane</keyword>
<keyword evidence="7" id="KW-1133">Transmembrane helix</keyword>
<keyword evidence="5 10" id="KW-0999">Mitochondrion inner membrane</keyword>
<proteinExistence type="inferred from homology"/>
<comment type="similarity">
    <text evidence="2 10">Belongs to the CybS family.</text>
</comment>
<dbReference type="GO" id="GO:0006099">
    <property type="term" value="P:tricarboxylic acid cycle"/>
    <property type="evidence" value="ECO:0007669"/>
    <property type="project" value="TreeGrafter"/>
</dbReference>
<evidence type="ECO:0000256" key="8">
    <source>
        <dbReference type="ARBA" id="ARBA00023128"/>
    </source>
</evidence>
<dbReference type="GO" id="GO:0048039">
    <property type="term" value="F:ubiquinone binding"/>
    <property type="evidence" value="ECO:0007669"/>
    <property type="project" value="TreeGrafter"/>
</dbReference>
<evidence type="ECO:0000256" key="5">
    <source>
        <dbReference type="ARBA" id="ARBA00022792"/>
    </source>
</evidence>
<dbReference type="GO" id="GO:0005743">
    <property type="term" value="C:mitochondrial inner membrane"/>
    <property type="evidence" value="ECO:0007669"/>
    <property type="project" value="UniProtKB-SubCell"/>
</dbReference>
<evidence type="ECO:0000256" key="7">
    <source>
        <dbReference type="ARBA" id="ARBA00022989"/>
    </source>
</evidence>
<protein>
    <recommendedName>
        <fullName evidence="10">Succinate dehydrogenase [ubiquinone] cytochrome b small subunit</fullName>
    </recommendedName>
</protein>
<dbReference type="PANTHER" id="PTHR13337:SF2">
    <property type="entry name" value="SUCCINATE DEHYDROGENASE [UBIQUINONE] CYTOCHROME B SMALL SUBUNIT, MITOCHONDRIAL"/>
    <property type="match status" value="1"/>
</dbReference>
<evidence type="ECO:0000256" key="9">
    <source>
        <dbReference type="ARBA" id="ARBA00023136"/>
    </source>
</evidence>
<keyword evidence="8 10" id="KW-0496">Mitochondrion</keyword>
<dbReference type="PANTHER" id="PTHR13337">
    <property type="entry name" value="SUCCINATE DEHYDROGENASE"/>
    <property type="match status" value="1"/>
</dbReference>
<dbReference type="InterPro" id="IPR034804">
    <property type="entry name" value="SQR/QFR_C/D"/>
</dbReference>
<gene>
    <name evidence="11" type="ORF">OAUR00152_LOCUS41335</name>
    <name evidence="12" type="ORF">OAUR00152_LOCUS41343</name>
</gene>
<dbReference type="AlphaFoldDB" id="A0A6U6L8H1"/>
<evidence type="ECO:0000256" key="1">
    <source>
        <dbReference type="ARBA" id="ARBA00004448"/>
    </source>
</evidence>